<dbReference type="PANTHER" id="PTHR43792">
    <property type="entry name" value="GNAT FAMILY, PUTATIVE (AFU_ORTHOLOGUE AFUA_3G00765)-RELATED-RELATED"/>
    <property type="match status" value="1"/>
</dbReference>
<dbReference type="GO" id="GO:0016747">
    <property type="term" value="F:acyltransferase activity, transferring groups other than amino-acyl groups"/>
    <property type="evidence" value="ECO:0007669"/>
    <property type="project" value="InterPro"/>
</dbReference>
<dbReference type="AlphaFoldDB" id="A0A0A0E812"/>
<dbReference type="PANTHER" id="PTHR43792:SF1">
    <property type="entry name" value="N-ACETYLTRANSFERASE DOMAIN-CONTAINING PROTEIN"/>
    <property type="match status" value="1"/>
</dbReference>
<reference evidence="2 3" key="1">
    <citation type="journal article" date="2015" name="Antonie Van Leeuwenhoek">
        <title>Pseudooceanicola atlanticus gen. nov. sp. nov., isolated from surface seawater of the Atlantic Ocean and reclassification of Oceanicola batsensis, Oceanicola marinus, Oceanicola nitratireducens, Oceanicola nanhaiensis, Oceanicola antarcticus and Oceanicola flagellatus, as Pseudooceanicola batsensis comb. nov., Pseudooceanicola marinus comb. nov., Pseudooceanicola nitratireducens comb. nov., Pseudooceanicola nanhaiensis comb. nov., Pseudooceanicola antarcticus comb. nov., and Pseudooceanicola flagellatus comb. nov.</title>
        <authorList>
            <person name="Lai Q."/>
            <person name="Li G."/>
            <person name="Liu X."/>
            <person name="Du Y."/>
            <person name="Sun F."/>
            <person name="Shao Z."/>
        </authorList>
    </citation>
    <scope>NUCLEOTIDE SEQUENCE [LARGE SCALE GENOMIC DNA]</scope>
    <source>
        <strain evidence="2 3">22II-s11g</strain>
    </source>
</reference>
<dbReference type="STRING" id="1461694.ATO9_20225"/>
<dbReference type="Proteomes" id="UP000030004">
    <property type="component" value="Unassembled WGS sequence"/>
</dbReference>
<comment type="caution">
    <text evidence="2">The sequence shown here is derived from an EMBL/GenBank/DDBJ whole genome shotgun (WGS) entry which is preliminary data.</text>
</comment>
<dbReference type="InterPro" id="IPR016181">
    <property type="entry name" value="Acyl_CoA_acyltransferase"/>
</dbReference>
<dbReference type="eggNOG" id="COG1670">
    <property type="taxonomic scope" value="Bacteria"/>
</dbReference>
<keyword evidence="3" id="KW-1185">Reference proteome</keyword>
<evidence type="ECO:0000313" key="2">
    <source>
        <dbReference type="EMBL" id="KGM47161.1"/>
    </source>
</evidence>
<dbReference type="SUPFAM" id="SSF55729">
    <property type="entry name" value="Acyl-CoA N-acyltransferases (Nat)"/>
    <property type="match status" value="1"/>
</dbReference>
<dbReference type="OrthoDB" id="6293260at2"/>
<evidence type="ECO:0000313" key="3">
    <source>
        <dbReference type="Proteomes" id="UP000030004"/>
    </source>
</evidence>
<keyword evidence="2" id="KW-0808">Transferase</keyword>
<evidence type="ECO:0000259" key="1">
    <source>
        <dbReference type="Pfam" id="PF13302"/>
    </source>
</evidence>
<feature type="domain" description="N-acetyltransferase" evidence="1">
    <location>
        <begin position="15"/>
        <end position="151"/>
    </location>
</feature>
<dbReference type="Gene3D" id="3.40.630.30">
    <property type="match status" value="1"/>
</dbReference>
<organism evidence="2 3">
    <name type="scientific">Pseudooceanicola atlanticus</name>
    <dbReference type="NCBI Taxonomy" id="1461694"/>
    <lineage>
        <taxon>Bacteria</taxon>
        <taxon>Pseudomonadati</taxon>
        <taxon>Pseudomonadota</taxon>
        <taxon>Alphaproteobacteria</taxon>
        <taxon>Rhodobacterales</taxon>
        <taxon>Paracoccaceae</taxon>
        <taxon>Pseudooceanicola</taxon>
    </lineage>
</organism>
<name>A0A0A0E812_9RHOB</name>
<proteinExistence type="predicted"/>
<protein>
    <submittedName>
        <fullName evidence="2">GNAT family acetyltransferase</fullName>
    </submittedName>
</protein>
<accession>A0A0A0E812</accession>
<dbReference type="Pfam" id="PF13302">
    <property type="entry name" value="Acetyltransf_3"/>
    <property type="match status" value="1"/>
</dbReference>
<sequence>MISVAPPFPVIETERLRLVSPAGPDFDAVGAFLMPGAPRFLDNYPDEEATWWSVATIIGHWHLRDYGMFAVTDKKTGAAYGLVGPWFPKGWPEPELSWNLTEGAEGLGLAQEAARGVLDWLFTDRKWPSVISLVDPDNAASVKLVERLGARPEGMFHHDMAGDFRIWRHVPRTAAGRKLLEGWA</sequence>
<dbReference type="InterPro" id="IPR000182">
    <property type="entry name" value="GNAT_dom"/>
</dbReference>
<gene>
    <name evidence="2" type="ORF">ATO9_20225</name>
</gene>
<dbReference type="InterPro" id="IPR051531">
    <property type="entry name" value="N-acetyltransferase"/>
</dbReference>
<dbReference type="RefSeq" id="WP_043753527.1">
    <property type="nucleotide sequence ID" value="NZ_AQQX01000014.1"/>
</dbReference>
<dbReference type="EMBL" id="AQQX01000014">
    <property type="protein sequence ID" value="KGM47161.1"/>
    <property type="molecule type" value="Genomic_DNA"/>
</dbReference>